<dbReference type="AlphaFoldDB" id="A0A0J7XJW4"/>
<dbReference type="EMBL" id="JACT01000006">
    <property type="protein sequence ID" value="KMS52331.1"/>
    <property type="molecule type" value="Genomic_DNA"/>
</dbReference>
<gene>
    <name evidence="2" type="ORF">V473_20990</name>
</gene>
<organism evidence="2 3">
    <name type="scientific">Sphingobium cupriresistens LL01</name>
    <dbReference type="NCBI Taxonomy" id="1420583"/>
    <lineage>
        <taxon>Bacteria</taxon>
        <taxon>Pseudomonadati</taxon>
        <taxon>Pseudomonadota</taxon>
        <taxon>Alphaproteobacteria</taxon>
        <taxon>Sphingomonadales</taxon>
        <taxon>Sphingomonadaceae</taxon>
        <taxon>Sphingobium</taxon>
    </lineage>
</organism>
<accession>A0A0J7XJW4</accession>
<proteinExistence type="predicted"/>
<protein>
    <submittedName>
        <fullName evidence="2">Uncharacterized protein</fullName>
    </submittedName>
</protein>
<dbReference type="RefSeq" id="WP_024018511.1">
    <property type="nucleotide sequence ID" value="NZ_KQ130437.1"/>
</dbReference>
<evidence type="ECO:0000313" key="3">
    <source>
        <dbReference type="Proteomes" id="UP000052232"/>
    </source>
</evidence>
<name>A0A0J7XJW4_9SPHN</name>
<dbReference type="PATRIC" id="fig|1420583.3.peg.4009"/>
<keyword evidence="3" id="KW-1185">Reference proteome</keyword>
<comment type="caution">
    <text evidence="2">The sequence shown here is derived from an EMBL/GenBank/DDBJ whole genome shotgun (WGS) entry which is preliminary data.</text>
</comment>
<evidence type="ECO:0000256" key="1">
    <source>
        <dbReference type="SAM" id="SignalP"/>
    </source>
</evidence>
<reference evidence="2 3" key="1">
    <citation type="journal article" date="2015" name="G3 (Bethesda)">
        <title>Insights into Ongoing Evolution of the Hexachlorocyclohexane Catabolic Pathway from Comparative Genomics of Ten Sphingomonadaceae Strains.</title>
        <authorList>
            <person name="Pearce S.L."/>
            <person name="Oakeshott J.G."/>
            <person name="Pandey G."/>
        </authorList>
    </citation>
    <scope>NUCLEOTIDE SEQUENCE [LARGE SCALE GENOMIC DNA]</scope>
    <source>
        <strain evidence="2 3">LL01</strain>
    </source>
</reference>
<feature type="signal peptide" evidence="1">
    <location>
        <begin position="1"/>
        <end position="24"/>
    </location>
</feature>
<sequence length="120" mass="12635">MRFKKSISMAMASIALAGAVPALATGIGHSFFMRGSIIGKDTTGTIVCVGKADGATVGQVLDVYRVKTLPGSGYKGSGPAYRRDLIGHVRVDHIFDDHFAHVSVADGAPAVHDIVELRKK</sequence>
<dbReference type="Proteomes" id="UP000052232">
    <property type="component" value="Unassembled WGS sequence"/>
</dbReference>
<keyword evidence="1" id="KW-0732">Signal</keyword>
<evidence type="ECO:0000313" key="2">
    <source>
        <dbReference type="EMBL" id="KMS52331.1"/>
    </source>
</evidence>
<feature type="chain" id="PRO_5005291498" evidence="1">
    <location>
        <begin position="25"/>
        <end position="120"/>
    </location>
</feature>